<dbReference type="PANTHER" id="PTHR34846:SF10">
    <property type="entry name" value="CYTOPLASMIC PROTEIN"/>
    <property type="match status" value="1"/>
</dbReference>
<evidence type="ECO:0000313" key="2">
    <source>
        <dbReference type="EMBL" id="MBB5512857.1"/>
    </source>
</evidence>
<sequence>MSGTEQHENLFIDRQDQAIFKALNAVSLRVGEAIDAAEVSRIALELMYVRISQINGCVFCLDRHVPKALQAGATHQQLAVVAAWRDSSAFTTEERLALELGEVVTELPDPEFRKEIVATVRAELGDPAASALTWAAINMNAFNRVSILSHHPVTPHKYPTETGPGK</sequence>
<dbReference type="RefSeq" id="WP_183664953.1">
    <property type="nucleotide sequence ID" value="NZ_BAAARH010000021.1"/>
</dbReference>
<proteinExistence type="predicted"/>
<dbReference type="InterPro" id="IPR029032">
    <property type="entry name" value="AhpD-like"/>
</dbReference>
<dbReference type="SUPFAM" id="SSF69118">
    <property type="entry name" value="AhpD-like"/>
    <property type="match status" value="1"/>
</dbReference>
<reference evidence="2 3" key="1">
    <citation type="submission" date="2020-08" db="EMBL/GenBank/DDBJ databases">
        <title>Sequencing the genomes of 1000 actinobacteria strains.</title>
        <authorList>
            <person name="Klenk H.-P."/>
        </authorList>
    </citation>
    <scope>NUCLEOTIDE SEQUENCE [LARGE SCALE GENOMIC DNA]</scope>
    <source>
        <strain evidence="2 3">DSM 105783</strain>
    </source>
</reference>
<keyword evidence="2" id="KW-0575">Peroxidase</keyword>
<dbReference type="AlphaFoldDB" id="A0A7W8X038"/>
<organism evidence="2 3">
    <name type="scientific">Neomicrococcus aestuarii</name>
    <dbReference type="NCBI Taxonomy" id="556325"/>
    <lineage>
        <taxon>Bacteria</taxon>
        <taxon>Bacillati</taxon>
        <taxon>Actinomycetota</taxon>
        <taxon>Actinomycetes</taxon>
        <taxon>Micrococcales</taxon>
        <taxon>Micrococcaceae</taxon>
        <taxon>Neomicrococcus</taxon>
    </lineage>
</organism>
<gene>
    <name evidence="2" type="ORF">HD598_001544</name>
</gene>
<keyword evidence="2" id="KW-0560">Oxidoreductase</keyword>
<dbReference type="NCBIfam" id="TIGR00778">
    <property type="entry name" value="ahpD_dom"/>
    <property type="match status" value="1"/>
</dbReference>
<protein>
    <submittedName>
        <fullName evidence="2">AhpD family alkylhydroperoxidase</fullName>
    </submittedName>
</protein>
<evidence type="ECO:0000259" key="1">
    <source>
        <dbReference type="Pfam" id="PF02627"/>
    </source>
</evidence>
<dbReference type="Gene3D" id="1.20.1290.10">
    <property type="entry name" value="AhpD-like"/>
    <property type="match status" value="1"/>
</dbReference>
<dbReference type="EMBL" id="JACHDR010000001">
    <property type="protein sequence ID" value="MBB5512857.1"/>
    <property type="molecule type" value="Genomic_DNA"/>
</dbReference>
<dbReference type="PANTHER" id="PTHR34846">
    <property type="entry name" value="4-CARBOXYMUCONOLACTONE DECARBOXYLASE FAMILY PROTEIN (AFU_ORTHOLOGUE AFUA_6G11590)"/>
    <property type="match status" value="1"/>
</dbReference>
<comment type="caution">
    <text evidence="2">The sequence shown here is derived from an EMBL/GenBank/DDBJ whole genome shotgun (WGS) entry which is preliminary data.</text>
</comment>
<dbReference type="Proteomes" id="UP000580797">
    <property type="component" value="Unassembled WGS sequence"/>
</dbReference>
<dbReference type="GO" id="GO:0051920">
    <property type="term" value="F:peroxiredoxin activity"/>
    <property type="evidence" value="ECO:0007669"/>
    <property type="project" value="InterPro"/>
</dbReference>
<accession>A0A7W8X038</accession>
<evidence type="ECO:0000313" key="3">
    <source>
        <dbReference type="Proteomes" id="UP000580797"/>
    </source>
</evidence>
<name>A0A7W8X038_9MICC</name>
<dbReference type="Pfam" id="PF02627">
    <property type="entry name" value="CMD"/>
    <property type="match status" value="1"/>
</dbReference>
<dbReference type="InterPro" id="IPR003779">
    <property type="entry name" value="CMD-like"/>
</dbReference>
<dbReference type="InterPro" id="IPR004675">
    <property type="entry name" value="AhpD_core"/>
</dbReference>
<feature type="domain" description="Carboxymuconolactone decarboxylase-like" evidence="1">
    <location>
        <begin position="38"/>
        <end position="100"/>
    </location>
</feature>